<name>A0A4Y3NEP1_PAEAU</name>
<sequence length="133" mass="14443">MLPDAIEKSGHRAILQAIRGLQDSAPTVTWQVITSRPNGSAVLETALSTVAGYRVTEHAEAVEQAKEFARTNLNRAWQSPLELARSLAHYEVMGWGGELVRDPEAALDRVDCAGIEKAAEGLVRPIKEVLGRS</sequence>
<evidence type="ECO:0000313" key="1">
    <source>
        <dbReference type="EMBL" id="GEB20112.1"/>
    </source>
</evidence>
<accession>A0A4Y3NEP1</accession>
<dbReference type="AlphaFoldDB" id="A0A4Y3NEP1"/>
<proteinExistence type="predicted"/>
<organism evidence="1 2">
    <name type="scientific">Paenarthrobacter aurescens</name>
    <name type="common">Arthrobacter aurescens</name>
    <dbReference type="NCBI Taxonomy" id="43663"/>
    <lineage>
        <taxon>Bacteria</taxon>
        <taxon>Bacillati</taxon>
        <taxon>Actinomycetota</taxon>
        <taxon>Actinomycetes</taxon>
        <taxon>Micrococcales</taxon>
        <taxon>Micrococcaceae</taxon>
        <taxon>Paenarthrobacter</taxon>
    </lineage>
</organism>
<evidence type="ECO:0000313" key="2">
    <source>
        <dbReference type="Proteomes" id="UP000317715"/>
    </source>
</evidence>
<dbReference type="SUPFAM" id="SSF63411">
    <property type="entry name" value="LuxS/MPP-like metallohydrolase"/>
    <property type="match status" value="1"/>
</dbReference>
<dbReference type="GO" id="GO:0046872">
    <property type="term" value="F:metal ion binding"/>
    <property type="evidence" value="ECO:0007669"/>
    <property type="project" value="InterPro"/>
</dbReference>
<dbReference type="EMBL" id="BJMD01000017">
    <property type="protein sequence ID" value="GEB20112.1"/>
    <property type="molecule type" value="Genomic_DNA"/>
</dbReference>
<protein>
    <submittedName>
        <fullName evidence="1">Uncharacterized protein</fullName>
    </submittedName>
</protein>
<comment type="caution">
    <text evidence="1">The sequence shown here is derived from an EMBL/GenBank/DDBJ whole genome shotgun (WGS) entry which is preliminary data.</text>
</comment>
<dbReference type="InterPro" id="IPR011249">
    <property type="entry name" value="Metalloenz_LuxS/M16"/>
</dbReference>
<gene>
    <name evidence="1" type="ORF">AAU01_28670</name>
</gene>
<keyword evidence="2" id="KW-1185">Reference proteome</keyword>
<dbReference type="Proteomes" id="UP000317715">
    <property type="component" value="Unassembled WGS sequence"/>
</dbReference>
<reference evidence="1 2" key="1">
    <citation type="submission" date="2019-06" db="EMBL/GenBank/DDBJ databases">
        <title>Whole genome shotgun sequence of Paenarthrobacter aurescens NBRC 12136.</title>
        <authorList>
            <person name="Hosoyama A."/>
            <person name="Uohara A."/>
            <person name="Ohji S."/>
            <person name="Ichikawa N."/>
        </authorList>
    </citation>
    <scope>NUCLEOTIDE SEQUENCE [LARGE SCALE GENOMIC DNA]</scope>
    <source>
        <strain evidence="1 2">NBRC 12136</strain>
    </source>
</reference>